<reference evidence="2 3" key="1">
    <citation type="journal article" date="2017" name="Mol. Ecol.">
        <title>Comparative and population genomic landscape of Phellinus noxius: A hypervariable fungus causing root rot in trees.</title>
        <authorList>
            <person name="Chung C.L."/>
            <person name="Lee T.J."/>
            <person name="Akiba M."/>
            <person name="Lee H.H."/>
            <person name="Kuo T.H."/>
            <person name="Liu D."/>
            <person name="Ke H.M."/>
            <person name="Yokoi T."/>
            <person name="Roa M.B."/>
            <person name="Lu M.J."/>
            <person name="Chang Y.Y."/>
            <person name="Ann P.J."/>
            <person name="Tsai J.N."/>
            <person name="Chen C.Y."/>
            <person name="Tzean S.S."/>
            <person name="Ota Y."/>
            <person name="Hattori T."/>
            <person name="Sahashi N."/>
            <person name="Liou R.F."/>
            <person name="Kikuchi T."/>
            <person name="Tsai I.J."/>
        </authorList>
    </citation>
    <scope>NUCLEOTIDE SEQUENCE [LARGE SCALE GENOMIC DNA]</scope>
    <source>
        <strain evidence="2 3">FFPRI411160</strain>
    </source>
</reference>
<proteinExistence type="predicted"/>
<dbReference type="GO" id="GO:1990810">
    <property type="term" value="P:microtubule anchoring at mitotic spindle pole body"/>
    <property type="evidence" value="ECO:0007669"/>
    <property type="project" value="TreeGrafter"/>
</dbReference>
<accession>A0A286UR39</accession>
<comment type="caution">
    <text evidence="2">The sequence shown here is derived from an EMBL/GenBank/DDBJ whole genome shotgun (WGS) entry which is preliminary data.</text>
</comment>
<keyword evidence="3" id="KW-1185">Reference proteome</keyword>
<sequence>MDFTELYQQSNALVAFSSGAHWVANVVSDRLVVRRADTFQITRSWRVDLTPSATTSSFANASTTSSNKQSTSVTQLSTGPADSLLSHLSWSADSEFILVASARHGVVTVYKMRDEDWLARIEAGVEGLAKAEWAPDGRHVLCFSEWGLRVAVWSLTTGAATHIQYPKHPDRGFAFRRDGRYFILAERHKSKDMLGIYDTQDLYKQARQFTVPTSNLSSLAVSPTGKHVAVWEGPLEFKLCILTLAGSLLATFSPDPDPGLGIRCVAWHPSGSFIAVGGYDDKIYILDGLSWTSVAILELTGRLPSDATVWREPFNWIEATLGHGYLSYERPQGLQSVPINRADSSKPYPKSGIVQLDWNITGNMLLVRYESSPTAVFLYSFPSPSERYRPKLRSVLLHTQPVLHARWNPVRPGALIMCCGNGGMYMWSNEWTSSEDDDDEEMAECIGIPAKKFQLRDVNWAPDGKGLLLVDKDVFCCAFEVEQDDEI</sequence>
<feature type="region of interest" description="Disordered" evidence="1">
    <location>
        <begin position="55"/>
        <end position="74"/>
    </location>
</feature>
<evidence type="ECO:0000313" key="2">
    <source>
        <dbReference type="EMBL" id="PAV21994.1"/>
    </source>
</evidence>
<dbReference type="STRING" id="2282107.A0A286UR39"/>
<feature type="compositionally biased region" description="Low complexity" evidence="1">
    <location>
        <begin position="55"/>
        <end position="66"/>
    </location>
</feature>
<name>A0A286UR39_9AGAM</name>
<dbReference type="SMART" id="SM00320">
    <property type="entry name" value="WD40"/>
    <property type="match status" value="3"/>
</dbReference>
<dbReference type="InterPro" id="IPR052778">
    <property type="entry name" value="Centrosome-WD_assoc"/>
</dbReference>
<dbReference type="AlphaFoldDB" id="A0A286UR39"/>
<evidence type="ECO:0000256" key="1">
    <source>
        <dbReference type="SAM" id="MobiDB-lite"/>
    </source>
</evidence>
<dbReference type="InterPro" id="IPR015943">
    <property type="entry name" value="WD40/YVTN_repeat-like_dom_sf"/>
</dbReference>
<dbReference type="PANTHER" id="PTHR16220">
    <property type="entry name" value="WD REPEAT PROTEIN 8-RELATED"/>
    <property type="match status" value="1"/>
</dbReference>
<dbReference type="Pfam" id="PF00400">
    <property type="entry name" value="WD40"/>
    <property type="match status" value="1"/>
</dbReference>
<dbReference type="SUPFAM" id="SSF82171">
    <property type="entry name" value="DPP6 N-terminal domain-like"/>
    <property type="match status" value="1"/>
</dbReference>
<dbReference type="FunCoup" id="A0A286UR39">
    <property type="interactions" value="102"/>
</dbReference>
<dbReference type="Gene3D" id="2.130.10.10">
    <property type="entry name" value="YVTN repeat-like/Quinoprotein amine dehydrogenase"/>
    <property type="match status" value="2"/>
</dbReference>
<dbReference type="InParanoid" id="A0A286UR39"/>
<gene>
    <name evidence="2" type="ORF">PNOK_0195100</name>
</gene>
<organism evidence="2 3">
    <name type="scientific">Pyrrhoderma noxium</name>
    <dbReference type="NCBI Taxonomy" id="2282107"/>
    <lineage>
        <taxon>Eukaryota</taxon>
        <taxon>Fungi</taxon>
        <taxon>Dikarya</taxon>
        <taxon>Basidiomycota</taxon>
        <taxon>Agaricomycotina</taxon>
        <taxon>Agaricomycetes</taxon>
        <taxon>Hymenochaetales</taxon>
        <taxon>Hymenochaetaceae</taxon>
        <taxon>Pyrrhoderma</taxon>
    </lineage>
</organism>
<dbReference type="PANTHER" id="PTHR16220:SF0">
    <property type="entry name" value="WD REPEAT-CONTAINING PROTEIN WRAP73"/>
    <property type="match status" value="1"/>
</dbReference>
<dbReference type="OrthoDB" id="308690at2759"/>
<dbReference type="EMBL" id="NBII01000002">
    <property type="protein sequence ID" value="PAV21994.1"/>
    <property type="molecule type" value="Genomic_DNA"/>
</dbReference>
<evidence type="ECO:0000313" key="3">
    <source>
        <dbReference type="Proteomes" id="UP000217199"/>
    </source>
</evidence>
<dbReference type="InterPro" id="IPR001680">
    <property type="entry name" value="WD40_rpt"/>
</dbReference>
<dbReference type="GO" id="GO:1990811">
    <property type="term" value="C:MWP complex"/>
    <property type="evidence" value="ECO:0007669"/>
    <property type="project" value="TreeGrafter"/>
</dbReference>
<dbReference type="GO" id="GO:0005815">
    <property type="term" value="C:microtubule organizing center"/>
    <property type="evidence" value="ECO:0007669"/>
    <property type="project" value="TreeGrafter"/>
</dbReference>
<dbReference type="Proteomes" id="UP000217199">
    <property type="component" value="Unassembled WGS sequence"/>
</dbReference>
<protein>
    <submittedName>
        <fullName evidence="2">YVTN repeat-like Quino amine dehydrogenase</fullName>
    </submittedName>
</protein>